<gene>
    <name evidence="1" type="ORF">T190607A01A_11099</name>
</gene>
<evidence type="ECO:0000313" key="2">
    <source>
        <dbReference type="Proteomes" id="UP001497416"/>
    </source>
</evidence>
<keyword evidence="2" id="KW-1185">Reference proteome</keyword>
<dbReference type="Proteomes" id="UP001497416">
    <property type="component" value="Unassembled WGS sequence"/>
</dbReference>
<sequence>MSTENFYHIDEEGKEDLISENIIDEAPEIENLTLRAGEILRIEEKVTRRFSGVRSCSKPSTHASNASAAMNEWAKNKIFEHRGLRYIRYGHLGGTAHWTNRTSWDGRRSCTGYVAITCYIEFRKP</sequence>
<dbReference type="EMBL" id="CAXIXY010000003">
    <property type="protein sequence ID" value="CAL2080857.1"/>
    <property type="molecule type" value="Genomic_DNA"/>
</dbReference>
<proteinExistence type="predicted"/>
<name>A0ABM9NVP4_9FLAO</name>
<evidence type="ECO:0000313" key="1">
    <source>
        <dbReference type="EMBL" id="CAL2080857.1"/>
    </source>
</evidence>
<comment type="caution">
    <text evidence="1">The sequence shown here is derived from an EMBL/GenBank/DDBJ whole genome shotgun (WGS) entry which is preliminary data.</text>
</comment>
<dbReference type="RefSeq" id="WP_348710898.1">
    <property type="nucleotide sequence ID" value="NZ_CAXIXW010000014.1"/>
</dbReference>
<reference evidence="1 2" key="1">
    <citation type="submission" date="2024-05" db="EMBL/GenBank/DDBJ databases">
        <authorList>
            <person name="Duchaud E."/>
        </authorList>
    </citation>
    <scope>NUCLEOTIDE SEQUENCE [LARGE SCALE GENOMIC DNA]</scope>
    <source>
        <strain evidence="1">Ena-SAMPLE-TAB-13-05-2024-13:56:06:370-140302</strain>
    </source>
</reference>
<protein>
    <submittedName>
        <fullName evidence="1">Uncharacterized protein</fullName>
    </submittedName>
</protein>
<accession>A0ABM9NVP4</accession>
<organism evidence="1 2">
    <name type="scientific">Tenacibaculum platacis</name>
    <dbReference type="NCBI Taxonomy" id="3137852"/>
    <lineage>
        <taxon>Bacteria</taxon>
        <taxon>Pseudomonadati</taxon>
        <taxon>Bacteroidota</taxon>
        <taxon>Flavobacteriia</taxon>
        <taxon>Flavobacteriales</taxon>
        <taxon>Flavobacteriaceae</taxon>
        <taxon>Tenacibaculum</taxon>
    </lineage>
</organism>